<gene>
    <name evidence="1" type="ORF">GCM10009575_078710</name>
</gene>
<protein>
    <submittedName>
        <fullName evidence="1">Uncharacterized protein</fullName>
    </submittedName>
</protein>
<keyword evidence="2" id="KW-1185">Reference proteome</keyword>
<sequence>MGARSCSVAGAPPRTPLLKRRRGWSMGLCPGARSSSSPSYRWEVPLEGLEFRFWGVTGNPRGGHSEG</sequence>
<dbReference type="EMBL" id="BAAAID010000077">
    <property type="protein sequence ID" value="GAA0952909.1"/>
    <property type="molecule type" value="Genomic_DNA"/>
</dbReference>
<proteinExistence type="predicted"/>
<dbReference type="Proteomes" id="UP001500418">
    <property type="component" value="Unassembled WGS sequence"/>
</dbReference>
<comment type="caution">
    <text evidence="1">The sequence shown here is derived from an EMBL/GenBank/DDBJ whole genome shotgun (WGS) entry which is preliminary data.</text>
</comment>
<organism evidence="1 2">
    <name type="scientific">Streptomyces rhizosphaericus</name>
    <dbReference type="NCBI Taxonomy" id="114699"/>
    <lineage>
        <taxon>Bacteria</taxon>
        <taxon>Bacillati</taxon>
        <taxon>Actinomycetota</taxon>
        <taxon>Actinomycetes</taxon>
        <taxon>Kitasatosporales</taxon>
        <taxon>Streptomycetaceae</taxon>
        <taxon>Streptomyces</taxon>
        <taxon>Streptomyces violaceusniger group</taxon>
    </lineage>
</organism>
<evidence type="ECO:0000313" key="1">
    <source>
        <dbReference type="EMBL" id="GAA0952909.1"/>
    </source>
</evidence>
<name>A0ABN1R7V6_9ACTN</name>
<evidence type="ECO:0000313" key="2">
    <source>
        <dbReference type="Proteomes" id="UP001500418"/>
    </source>
</evidence>
<accession>A0ABN1R7V6</accession>
<reference evidence="1 2" key="1">
    <citation type="journal article" date="2019" name="Int. J. Syst. Evol. Microbiol.">
        <title>The Global Catalogue of Microorganisms (GCM) 10K type strain sequencing project: providing services to taxonomists for standard genome sequencing and annotation.</title>
        <authorList>
            <consortium name="The Broad Institute Genomics Platform"/>
            <consortium name="The Broad Institute Genome Sequencing Center for Infectious Disease"/>
            <person name="Wu L."/>
            <person name="Ma J."/>
        </authorList>
    </citation>
    <scope>NUCLEOTIDE SEQUENCE [LARGE SCALE GENOMIC DNA]</scope>
    <source>
        <strain evidence="1 2">JCM 11444</strain>
    </source>
</reference>